<gene>
    <name evidence="2" type="ORF">ABK905_04510</name>
</gene>
<reference evidence="2" key="1">
    <citation type="submission" date="2024-06" db="EMBL/GenBank/DDBJ databases">
        <authorList>
            <person name="Coelho C."/>
            <person name="Bento M."/>
            <person name="Garcia E."/>
            <person name="Camelo A."/>
            <person name="Brandao I."/>
            <person name="Espirito Santo C."/>
            <person name="Trovao J."/>
            <person name="Verissimo A."/>
            <person name="Costa J."/>
            <person name="Tiago I."/>
        </authorList>
    </citation>
    <scope>NUCLEOTIDE SEQUENCE</scope>
    <source>
        <strain evidence="2">KWT182</strain>
    </source>
</reference>
<dbReference type="EMBL" id="CP157947">
    <property type="protein sequence ID" value="XBS70485.1"/>
    <property type="molecule type" value="Genomic_DNA"/>
</dbReference>
<evidence type="ECO:0000313" key="2">
    <source>
        <dbReference type="EMBL" id="XBS70485.1"/>
    </source>
</evidence>
<keyword evidence="1" id="KW-1133">Transmembrane helix</keyword>
<evidence type="ECO:0000256" key="1">
    <source>
        <dbReference type="SAM" id="Phobius"/>
    </source>
</evidence>
<feature type="transmembrane region" description="Helical" evidence="1">
    <location>
        <begin position="196"/>
        <end position="216"/>
    </location>
</feature>
<accession>A0AAU7QBM1</accession>
<organism evidence="2">
    <name type="scientific">Acerihabitans sp. KWT182</name>
    <dbReference type="NCBI Taxonomy" id="3157919"/>
    <lineage>
        <taxon>Bacteria</taxon>
        <taxon>Pseudomonadati</taxon>
        <taxon>Pseudomonadota</taxon>
        <taxon>Gammaproteobacteria</taxon>
        <taxon>Enterobacterales</taxon>
        <taxon>Pectobacteriaceae</taxon>
        <taxon>Acerihabitans</taxon>
    </lineage>
</organism>
<name>A0AAU7QBM1_9GAMM</name>
<feature type="transmembrane region" description="Helical" evidence="1">
    <location>
        <begin position="30"/>
        <end position="53"/>
    </location>
</feature>
<sequence length="277" mass="31615">MIALFFILASTHLLPWHALPDRFSLLKIMQFPWRLLSCATAIIALFTSGMLAGMLQRKPAVVLSVAALCIATMYLPMQYVFTDRHTRLDNMGLWDDYLNNSNIRPDNFIYLKNNDFDHFANKNAAITLLGYTDGYPDLLVSTRGEQTVPLPYIMYAGYYLRVDGEETPALKLESGLVGVTLNEGEHRVSLLYRRDIVIAPMIFSLLSLVMLSVLLICRHRRYIQRLCRRNVFSRFETIPIRQRAETSTAGEERWDRALKPATLPKACPAQAAERNPD</sequence>
<proteinExistence type="predicted"/>
<keyword evidence="1" id="KW-0812">Transmembrane</keyword>
<dbReference type="AlphaFoldDB" id="A0AAU7QBM1"/>
<feature type="transmembrane region" description="Helical" evidence="1">
    <location>
        <begin position="60"/>
        <end position="81"/>
    </location>
</feature>
<protein>
    <submittedName>
        <fullName evidence="2">Uncharacterized protein</fullName>
    </submittedName>
</protein>
<keyword evidence="1" id="KW-0472">Membrane</keyword>